<dbReference type="Gene3D" id="3.90.70.80">
    <property type="match status" value="1"/>
</dbReference>
<dbReference type="PANTHER" id="PTHR12419:SF10">
    <property type="entry name" value="DEUBIQUITINASE OTUD6B"/>
    <property type="match status" value="1"/>
</dbReference>
<evidence type="ECO:0000259" key="2">
    <source>
        <dbReference type="PROSITE" id="PS50802"/>
    </source>
</evidence>
<evidence type="ECO:0000313" key="4">
    <source>
        <dbReference type="Proteomes" id="UP001141327"/>
    </source>
</evidence>
<dbReference type="EMBL" id="JAPMOS010000004">
    <property type="protein sequence ID" value="KAJ4462055.1"/>
    <property type="molecule type" value="Genomic_DNA"/>
</dbReference>
<dbReference type="Proteomes" id="UP001141327">
    <property type="component" value="Unassembled WGS sequence"/>
</dbReference>
<protein>
    <submittedName>
        <fullName evidence="3">Cysteine proteinase</fullName>
    </submittedName>
</protein>
<dbReference type="Pfam" id="PF02338">
    <property type="entry name" value="OTU"/>
    <property type="match status" value="1"/>
</dbReference>
<sequence>MSDSSGDEGRGESRGKMLQRHKRELKELQGRTAAILHAVKKNDKKGKVEVQERVRAMEEEVKNRHLKELADYDAASVAGVTVAAAAVTVAAEDPKGPSRAQLRREKQQEKDIAREREIAEIHAAAGPSLATRENEQLAAKLDPLQLGVVEIRSDGHCLYRALAHQLSLHAEAVPGRHTVEGLRALAADYLRQHRDEFRPFMVTNAGTEMTDEEYTRHCEEVASTTQWGGQTELMALASALRVRVEAYTADGAPLVFGEEFPTILRVSFHKHRYALGAHYNSVVARELIAGMAPQTQSEEFISIPVAAPAPASTATAVATAAATAAVPAPGDSGAPAASVPSGIPAPPSA</sequence>
<reference evidence="3" key="1">
    <citation type="journal article" date="2022" name="bioRxiv">
        <title>Genomics of Preaxostyla Flagellates Illuminates Evolutionary Transitions and the Path Towards Mitochondrial Loss.</title>
        <authorList>
            <person name="Novak L.V.F."/>
            <person name="Treitli S.C."/>
            <person name="Pyrih J."/>
            <person name="Halakuc P."/>
            <person name="Pipaliya S.V."/>
            <person name="Vacek V."/>
            <person name="Brzon O."/>
            <person name="Soukal P."/>
            <person name="Eme L."/>
            <person name="Dacks J.B."/>
            <person name="Karnkowska A."/>
            <person name="Elias M."/>
            <person name="Hampl V."/>
        </authorList>
    </citation>
    <scope>NUCLEOTIDE SEQUENCE</scope>
    <source>
        <strain evidence="3">RCP-MX</strain>
    </source>
</reference>
<organism evidence="3 4">
    <name type="scientific">Paratrimastix pyriformis</name>
    <dbReference type="NCBI Taxonomy" id="342808"/>
    <lineage>
        <taxon>Eukaryota</taxon>
        <taxon>Metamonada</taxon>
        <taxon>Preaxostyla</taxon>
        <taxon>Paratrimastigidae</taxon>
        <taxon>Paratrimastix</taxon>
    </lineage>
</organism>
<dbReference type="InterPro" id="IPR050704">
    <property type="entry name" value="Peptidase_C85-like"/>
</dbReference>
<evidence type="ECO:0000256" key="1">
    <source>
        <dbReference type="SAM" id="MobiDB-lite"/>
    </source>
</evidence>
<keyword evidence="4" id="KW-1185">Reference proteome</keyword>
<dbReference type="PANTHER" id="PTHR12419">
    <property type="entry name" value="OTU DOMAIN CONTAINING PROTEIN"/>
    <property type="match status" value="1"/>
</dbReference>
<gene>
    <name evidence="3" type="ORF">PAPYR_1225</name>
</gene>
<name>A0ABQ8USF3_9EUKA</name>
<dbReference type="SUPFAM" id="SSF54001">
    <property type="entry name" value="Cysteine proteinases"/>
    <property type="match status" value="1"/>
</dbReference>
<dbReference type="CDD" id="cd22748">
    <property type="entry name" value="OTU_OTUD6-like"/>
    <property type="match status" value="1"/>
</dbReference>
<proteinExistence type="predicted"/>
<feature type="compositionally biased region" description="Low complexity" evidence="1">
    <location>
        <begin position="326"/>
        <end position="342"/>
    </location>
</feature>
<accession>A0ABQ8USF3</accession>
<feature type="region of interest" description="Disordered" evidence="1">
    <location>
        <begin position="326"/>
        <end position="349"/>
    </location>
</feature>
<dbReference type="InterPro" id="IPR038765">
    <property type="entry name" value="Papain-like_cys_pep_sf"/>
</dbReference>
<feature type="region of interest" description="Disordered" evidence="1">
    <location>
        <begin position="1"/>
        <end position="22"/>
    </location>
</feature>
<comment type="caution">
    <text evidence="3">The sequence shown here is derived from an EMBL/GenBank/DDBJ whole genome shotgun (WGS) entry which is preliminary data.</text>
</comment>
<feature type="domain" description="OTU" evidence="2">
    <location>
        <begin position="146"/>
        <end position="285"/>
    </location>
</feature>
<evidence type="ECO:0000313" key="3">
    <source>
        <dbReference type="EMBL" id="KAJ4462055.1"/>
    </source>
</evidence>
<dbReference type="InterPro" id="IPR003323">
    <property type="entry name" value="OTU_dom"/>
</dbReference>
<dbReference type="PROSITE" id="PS50802">
    <property type="entry name" value="OTU"/>
    <property type="match status" value="1"/>
</dbReference>